<comment type="subcellular location">
    <subcellularLocation>
        <location evidence="1">Cell inner membrane</location>
        <topology evidence="1">Multi-pass membrane protein</topology>
    </subcellularLocation>
</comment>
<evidence type="ECO:0000256" key="7">
    <source>
        <dbReference type="SAM" id="Phobius"/>
    </source>
</evidence>
<dbReference type="PIRSF" id="PIRSF006066">
    <property type="entry name" value="HI0050"/>
    <property type="match status" value="1"/>
</dbReference>
<dbReference type="PANTHER" id="PTHR33362:SF3">
    <property type="entry name" value="SIALIC ACID TRAP TRANSPORTER PERMEASE PROTEIN SIAT"/>
    <property type="match status" value="1"/>
</dbReference>
<feature type="transmembrane region" description="Helical" evidence="7">
    <location>
        <begin position="56"/>
        <end position="76"/>
    </location>
</feature>
<feature type="transmembrane region" description="Helical" evidence="7">
    <location>
        <begin position="96"/>
        <end position="124"/>
    </location>
</feature>
<dbReference type="InterPro" id="IPR020846">
    <property type="entry name" value="MFS_dom"/>
</dbReference>
<dbReference type="AlphaFoldDB" id="A0A3P3XQM4"/>
<feature type="transmembrane region" description="Helical" evidence="7">
    <location>
        <begin position="358"/>
        <end position="379"/>
    </location>
</feature>
<feature type="transmembrane region" description="Helical" evidence="7">
    <location>
        <begin position="6"/>
        <end position="35"/>
    </location>
</feature>
<name>A0A3P3XQM4_9SPIR</name>
<feature type="transmembrane region" description="Helical" evidence="7">
    <location>
        <begin position="399"/>
        <end position="423"/>
    </location>
</feature>
<dbReference type="PROSITE" id="PS50850">
    <property type="entry name" value="MFS"/>
    <property type="match status" value="1"/>
</dbReference>
<feature type="transmembrane region" description="Helical" evidence="7">
    <location>
        <begin position="168"/>
        <end position="193"/>
    </location>
</feature>
<reference evidence="9" key="1">
    <citation type="submission" date="2017-02" db="EMBL/GenBank/DDBJ databases">
        <authorList>
            <person name="Regsiter A."/>
            <person name="William W."/>
        </authorList>
    </citation>
    <scope>NUCLEOTIDE SEQUENCE</scope>
    <source>
        <strain evidence="9">BdmA 4</strain>
    </source>
</reference>
<dbReference type="PANTHER" id="PTHR33362">
    <property type="entry name" value="SIALIC ACID TRAP TRANSPORTER PERMEASE PROTEIN SIAT-RELATED"/>
    <property type="match status" value="1"/>
</dbReference>
<keyword evidence="4 7" id="KW-0812">Transmembrane</keyword>
<evidence type="ECO:0000256" key="2">
    <source>
        <dbReference type="ARBA" id="ARBA00022475"/>
    </source>
</evidence>
<gene>
    <name evidence="9" type="ORF">SPIRO4BDMA_40725</name>
</gene>
<dbReference type="EMBL" id="FWDO01000004">
    <property type="protein sequence ID" value="SLM18153.1"/>
    <property type="molecule type" value="Genomic_DNA"/>
</dbReference>
<dbReference type="InterPro" id="IPR004681">
    <property type="entry name" value="TRAP_DctM"/>
</dbReference>
<dbReference type="Pfam" id="PF06808">
    <property type="entry name" value="DctM"/>
    <property type="match status" value="1"/>
</dbReference>
<accession>A0A3P3XQM4</accession>
<evidence type="ECO:0000256" key="1">
    <source>
        <dbReference type="ARBA" id="ARBA00004429"/>
    </source>
</evidence>
<keyword evidence="2" id="KW-1003">Cell membrane</keyword>
<keyword evidence="6 7" id="KW-0472">Membrane</keyword>
<protein>
    <recommendedName>
        <fullName evidence="8">Major facilitator superfamily (MFS) profile domain-containing protein</fullName>
    </recommendedName>
</protein>
<feature type="domain" description="Major facilitator superfamily (MFS) profile" evidence="8">
    <location>
        <begin position="323"/>
        <end position="430"/>
    </location>
</feature>
<dbReference type="NCBIfam" id="TIGR00786">
    <property type="entry name" value="dctM"/>
    <property type="match status" value="1"/>
</dbReference>
<dbReference type="GO" id="GO:0022857">
    <property type="term" value="F:transmembrane transporter activity"/>
    <property type="evidence" value="ECO:0007669"/>
    <property type="project" value="InterPro"/>
</dbReference>
<evidence type="ECO:0000256" key="3">
    <source>
        <dbReference type="ARBA" id="ARBA00022519"/>
    </source>
</evidence>
<sequence length="430" mass="46339">MSLALTLMLILFAFFMLAGIPLSFSMLLSSAVYLIMTGKPLYLLAHRMFTGIDTTTLMAIPFFIMAAEFMVLSGTAERLLKFANVLVGRFRGGLAYVNVLASMLFGGCSGSAIADVAGLGILEIDMMEKGGYDRGFSTAVTITSSIQGPLIPPSIMMVLIGATTGVSIGALLIGSAIPGVLVGLSQMLVIFLIGRKKNFPKSNIILSPKQKLLALLDAFPFLLMPIIIIGGITGGFVTPTEASAVAVAYGLLLVFIYGRNKVKIKDFWKILYNTVIVAASILLLSGSSNIFGWILSTEKVPNLISNAVMGLSHNKYVFLILMNIFLLLWGMIMDSLPAILILSPVLFPIAMRFGIDPLHFGVIFGFNLIIGLITPPYGAALFTGTIISGLSMEKLTRNMLPFILSSILILILTTFIPEISMFLPRLFGLR</sequence>
<proteinExistence type="predicted"/>
<evidence type="ECO:0000256" key="6">
    <source>
        <dbReference type="ARBA" id="ARBA00023136"/>
    </source>
</evidence>
<feature type="transmembrane region" description="Helical" evidence="7">
    <location>
        <begin position="270"/>
        <end position="296"/>
    </location>
</feature>
<evidence type="ECO:0000256" key="5">
    <source>
        <dbReference type="ARBA" id="ARBA00022989"/>
    </source>
</evidence>
<evidence type="ECO:0000259" key="8">
    <source>
        <dbReference type="PROSITE" id="PS50850"/>
    </source>
</evidence>
<feature type="transmembrane region" description="Helical" evidence="7">
    <location>
        <begin position="214"/>
        <end position="236"/>
    </location>
</feature>
<keyword evidence="5 7" id="KW-1133">Transmembrane helix</keyword>
<evidence type="ECO:0000256" key="4">
    <source>
        <dbReference type="ARBA" id="ARBA00022692"/>
    </source>
</evidence>
<feature type="transmembrane region" description="Helical" evidence="7">
    <location>
        <begin position="242"/>
        <end position="258"/>
    </location>
</feature>
<keyword evidence="3" id="KW-0997">Cell inner membrane</keyword>
<dbReference type="InterPro" id="IPR010656">
    <property type="entry name" value="DctM"/>
</dbReference>
<dbReference type="GO" id="GO:0005886">
    <property type="term" value="C:plasma membrane"/>
    <property type="evidence" value="ECO:0007669"/>
    <property type="project" value="UniProtKB-SubCell"/>
</dbReference>
<organism evidence="9">
    <name type="scientific">uncultured spirochete</name>
    <dbReference type="NCBI Taxonomy" id="156406"/>
    <lineage>
        <taxon>Bacteria</taxon>
        <taxon>Pseudomonadati</taxon>
        <taxon>Spirochaetota</taxon>
        <taxon>Spirochaetia</taxon>
        <taxon>Spirochaetales</taxon>
        <taxon>environmental samples</taxon>
    </lineage>
</organism>
<feature type="transmembrane region" description="Helical" evidence="7">
    <location>
        <begin position="316"/>
        <end position="346"/>
    </location>
</feature>
<evidence type="ECO:0000313" key="9">
    <source>
        <dbReference type="EMBL" id="SLM18153.1"/>
    </source>
</evidence>